<dbReference type="InterPro" id="IPR001173">
    <property type="entry name" value="Glyco_trans_2-like"/>
</dbReference>
<keyword evidence="1" id="KW-0812">Transmembrane</keyword>
<dbReference type="STRING" id="85558.T45_08923"/>
<accession>L7FJR8</accession>
<keyword evidence="1" id="KW-0472">Membrane</keyword>
<comment type="caution">
    <text evidence="3">The sequence shown here is derived from an EMBL/GenBank/DDBJ whole genome shotgun (WGS) entry which is preliminary data.</text>
</comment>
<dbReference type="GeneID" id="97406926"/>
<feature type="domain" description="Glycosyltransferase 2-like" evidence="2">
    <location>
        <begin position="8"/>
        <end position="131"/>
    </location>
</feature>
<dbReference type="PANTHER" id="PTHR43685">
    <property type="entry name" value="GLYCOSYLTRANSFERASE"/>
    <property type="match status" value="1"/>
</dbReference>
<reference evidence="3 4" key="1">
    <citation type="journal article" date="2011" name="Plasmid">
        <title>Streptomyces turgidiscabies Car8 contains a modular pathogenicity island that shares virulence genes with other actinobacterial plant pathogens.</title>
        <authorList>
            <person name="Huguet-Tapia J.C."/>
            <person name="Badger J.H."/>
            <person name="Loria R."/>
            <person name="Pettis G.S."/>
        </authorList>
    </citation>
    <scope>NUCLEOTIDE SEQUENCE [LARGE SCALE GENOMIC DNA]</scope>
    <source>
        <strain evidence="3 4">Car8</strain>
    </source>
</reference>
<dbReference type="Pfam" id="PF00535">
    <property type="entry name" value="Glycos_transf_2"/>
    <property type="match status" value="1"/>
</dbReference>
<dbReference type="SUPFAM" id="SSF53448">
    <property type="entry name" value="Nucleotide-diphospho-sugar transferases"/>
    <property type="match status" value="1"/>
</dbReference>
<dbReference type="GO" id="GO:0016740">
    <property type="term" value="F:transferase activity"/>
    <property type="evidence" value="ECO:0007669"/>
    <property type="project" value="UniProtKB-KW"/>
</dbReference>
<evidence type="ECO:0000259" key="2">
    <source>
        <dbReference type="Pfam" id="PF00535"/>
    </source>
</evidence>
<keyword evidence="3" id="KW-0808">Transferase</keyword>
<dbReference type="RefSeq" id="WP_006373710.1">
    <property type="nucleotide sequence ID" value="NZ_AEJB01000024.1"/>
</dbReference>
<sequence>MDSLPLVSVVIPNYNYGRTIGLCLDSVRRQTYPHLEVIVVDDCSTDDSAHIAREAGVTVLSTGTNSGVAATRNVGVRHANGEVLLFLDSDVALAPDAVHNAVGRLLAEPDAGAVCGIYEPVPLIRDSMVEECRSLQAYYWRETAEGTVTFLFPSICAMWRRVYDDVGPFDARLRQTEEVDYGLRLSARYDLILTSTVRGTHDDDHELLPLARKIFTRARLRVPLYARRRRFAKGFETASRAWGSLAALMALPALLLPLLVGTVGWLLPAGLLALSLGCDLGMYRYVRSARGTGFLLFFVAVQFVFNLAVASGVVTGVLHWLLSGRFRALYDREGAPVAVLPAR</sequence>
<dbReference type="Gene3D" id="3.90.550.10">
    <property type="entry name" value="Spore Coat Polysaccharide Biosynthesis Protein SpsA, Chain A"/>
    <property type="match status" value="1"/>
</dbReference>
<keyword evidence="4" id="KW-1185">Reference proteome</keyword>
<dbReference type="PATRIC" id="fig|698760.3.peg.406"/>
<evidence type="ECO:0000256" key="1">
    <source>
        <dbReference type="SAM" id="Phobius"/>
    </source>
</evidence>
<proteinExistence type="predicted"/>
<feature type="transmembrane region" description="Helical" evidence="1">
    <location>
        <begin position="295"/>
        <end position="322"/>
    </location>
</feature>
<dbReference type="CDD" id="cd00761">
    <property type="entry name" value="Glyco_tranf_GTA_type"/>
    <property type="match status" value="1"/>
</dbReference>
<dbReference type="InterPro" id="IPR050834">
    <property type="entry name" value="Glycosyltransf_2"/>
</dbReference>
<evidence type="ECO:0000313" key="4">
    <source>
        <dbReference type="Proteomes" id="UP000010931"/>
    </source>
</evidence>
<organism evidence="3 4">
    <name type="scientific">Streptomyces turgidiscabies (strain Car8)</name>
    <dbReference type="NCBI Taxonomy" id="698760"/>
    <lineage>
        <taxon>Bacteria</taxon>
        <taxon>Bacillati</taxon>
        <taxon>Actinomycetota</taxon>
        <taxon>Actinomycetes</taxon>
        <taxon>Kitasatosporales</taxon>
        <taxon>Streptomycetaceae</taxon>
        <taxon>Streptomyces</taxon>
    </lineage>
</organism>
<dbReference type="Proteomes" id="UP000010931">
    <property type="component" value="Unassembled WGS sequence"/>
</dbReference>
<evidence type="ECO:0000313" key="3">
    <source>
        <dbReference type="EMBL" id="ELP70955.1"/>
    </source>
</evidence>
<dbReference type="InterPro" id="IPR029044">
    <property type="entry name" value="Nucleotide-diphossugar_trans"/>
</dbReference>
<keyword evidence="1" id="KW-1133">Transmembrane helix</keyword>
<gene>
    <name evidence="3" type="ORF">STRTUCAR8_05828</name>
</gene>
<protein>
    <submittedName>
        <fullName evidence="3">Glycosyltransferase, group 2 family protein</fullName>
    </submittedName>
</protein>
<name>L7FJR8_STRT8</name>
<dbReference type="PANTHER" id="PTHR43685:SF2">
    <property type="entry name" value="GLYCOSYLTRANSFERASE 2-LIKE DOMAIN-CONTAINING PROTEIN"/>
    <property type="match status" value="1"/>
</dbReference>
<dbReference type="EMBL" id="AEJB01000024">
    <property type="protein sequence ID" value="ELP70955.1"/>
    <property type="molecule type" value="Genomic_DNA"/>
</dbReference>
<dbReference type="AlphaFoldDB" id="L7FJR8"/>